<evidence type="ECO:0000313" key="3">
    <source>
        <dbReference type="EMBL" id="MBJ3811226.1"/>
    </source>
</evidence>
<dbReference type="EMBL" id="JAEKOZ010000024">
    <property type="protein sequence ID" value="MBJ3811226.1"/>
    <property type="molecule type" value="Genomic_DNA"/>
</dbReference>
<dbReference type="RefSeq" id="WP_190117020.1">
    <property type="nucleotide sequence ID" value="NZ_BMVR01000006.1"/>
</dbReference>
<dbReference type="Proteomes" id="UP000634780">
    <property type="component" value="Unassembled WGS sequence"/>
</dbReference>
<dbReference type="Pfam" id="PF00067">
    <property type="entry name" value="p450"/>
    <property type="match status" value="1"/>
</dbReference>
<comment type="caution">
    <text evidence="3">The sequence shown here is derived from an EMBL/GenBank/DDBJ whole genome shotgun (WGS) entry which is preliminary data.</text>
</comment>
<dbReference type="InterPro" id="IPR002397">
    <property type="entry name" value="Cyt_P450_B"/>
</dbReference>
<keyword evidence="4" id="KW-1185">Reference proteome</keyword>
<gene>
    <name evidence="3" type="ORF">JGB26_29740</name>
</gene>
<keyword evidence="2" id="KW-0560">Oxidoreductase</keyword>
<dbReference type="InterPro" id="IPR017972">
    <property type="entry name" value="Cyt_P450_CS"/>
</dbReference>
<reference evidence="3 4" key="1">
    <citation type="submission" date="2020-12" db="EMBL/GenBank/DDBJ databases">
        <title>Streptomyces typhae sp. nov., a novel endophytic actinomycete isolated from the root of cattail pollen (Typha angustifolia L.).</title>
        <authorList>
            <person name="Peng C."/>
            <person name="Liu C."/>
        </authorList>
    </citation>
    <scope>NUCLEOTIDE SEQUENCE [LARGE SCALE GENOMIC DNA]</scope>
    <source>
        <strain evidence="3 4">JCM 4753</strain>
    </source>
</reference>
<dbReference type="PANTHER" id="PTHR46696">
    <property type="entry name" value="P450, PUTATIVE (EUROFUNG)-RELATED"/>
    <property type="match status" value="1"/>
</dbReference>
<dbReference type="InterPro" id="IPR001128">
    <property type="entry name" value="Cyt_P450"/>
</dbReference>
<dbReference type="PANTHER" id="PTHR46696:SF3">
    <property type="entry name" value="PULCHERRIMINIC ACID SYNTHASE"/>
    <property type="match status" value="1"/>
</dbReference>
<protein>
    <submittedName>
        <fullName evidence="3">Cytochrome P450</fullName>
    </submittedName>
</protein>
<keyword evidence="2" id="KW-0479">Metal-binding</keyword>
<dbReference type="PRINTS" id="PR00359">
    <property type="entry name" value="BP450"/>
</dbReference>
<evidence type="ECO:0000313" key="4">
    <source>
        <dbReference type="Proteomes" id="UP000634780"/>
    </source>
</evidence>
<dbReference type="PROSITE" id="PS00086">
    <property type="entry name" value="CYTOCHROME_P450"/>
    <property type="match status" value="1"/>
</dbReference>
<dbReference type="CDD" id="cd11032">
    <property type="entry name" value="P450_EryK-like"/>
    <property type="match status" value="1"/>
</dbReference>
<dbReference type="InterPro" id="IPR036396">
    <property type="entry name" value="Cyt_P450_sf"/>
</dbReference>
<evidence type="ECO:0000256" key="2">
    <source>
        <dbReference type="RuleBase" id="RU000461"/>
    </source>
</evidence>
<keyword evidence="2" id="KW-0503">Monooxygenase</keyword>
<keyword evidence="2" id="KW-0408">Iron</keyword>
<keyword evidence="2" id="KW-0349">Heme</keyword>
<name>A0ABS0XDC4_9ACTN</name>
<dbReference type="SUPFAM" id="SSF48264">
    <property type="entry name" value="Cytochrome P450"/>
    <property type="match status" value="1"/>
</dbReference>
<comment type="similarity">
    <text evidence="1 2">Belongs to the cytochrome P450 family.</text>
</comment>
<evidence type="ECO:0000256" key="1">
    <source>
        <dbReference type="ARBA" id="ARBA00010617"/>
    </source>
</evidence>
<sequence>MTSVVERWNIHPGHQWLRGVRPDQTVRLDEETGVWHVYGYQEVFEVLTSPKTFSSKTAHLFSVQVDDVYSQGDMSQLDPPEQTRYRKLVSHGFTPRVIAELESRIGKITEDLLDEATGKGQIDLVADLAYPLPVIVISELLGIPASDREFFKNIAFAVIEGTTGAALISGGDDAQAQADAAVERVKALVDYMREQVLDRRRTPREDLISRLVAAEQDGTRLTDQEIINIANILLFTGHITTTMLLGNTLVCLDNDPEQFARVRADRSLVPGALEEGLRVLTPSAALTRRSATEVKLGGQVIPEEKVVMIWPGAANRDPAKFRDPDVYDVTRDPNPHLSFGHGVHFCIGAPLARAEGRIAMNILLDRYAELGTDPDNPPSFFPSPDMIGAKSLPLRVR</sequence>
<organism evidence="3 4">
    <name type="scientific">Streptomyces flavofungini</name>
    <dbReference type="NCBI Taxonomy" id="68200"/>
    <lineage>
        <taxon>Bacteria</taxon>
        <taxon>Bacillati</taxon>
        <taxon>Actinomycetota</taxon>
        <taxon>Actinomycetes</taxon>
        <taxon>Kitasatosporales</taxon>
        <taxon>Streptomycetaceae</taxon>
        <taxon>Streptomyces</taxon>
    </lineage>
</organism>
<proteinExistence type="inferred from homology"/>
<accession>A0ABS0XDC4</accession>
<dbReference type="Gene3D" id="1.10.630.10">
    <property type="entry name" value="Cytochrome P450"/>
    <property type="match status" value="1"/>
</dbReference>